<dbReference type="GO" id="GO:0004332">
    <property type="term" value="F:fructose-bisphosphate aldolase activity"/>
    <property type="evidence" value="ECO:0007669"/>
    <property type="project" value="UniProtKB-EC"/>
</dbReference>
<evidence type="ECO:0000256" key="6">
    <source>
        <dbReference type="ARBA" id="ARBA00029799"/>
    </source>
</evidence>
<evidence type="ECO:0000256" key="3">
    <source>
        <dbReference type="ARBA" id="ARBA00013068"/>
    </source>
</evidence>
<dbReference type="Proteomes" id="UP000288812">
    <property type="component" value="Unassembled WGS sequence"/>
</dbReference>
<keyword evidence="8" id="KW-1185">Reference proteome</keyword>
<dbReference type="AlphaFoldDB" id="A0A437S8Z4"/>
<evidence type="ECO:0000256" key="4">
    <source>
        <dbReference type="ARBA" id="ARBA00023152"/>
    </source>
</evidence>
<dbReference type="SUPFAM" id="SSF51569">
    <property type="entry name" value="Aldolase"/>
    <property type="match status" value="1"/>
</dbReference>
<accession>A0A437S8Z4</accession>
<dbReference type="UniPathway" id="UPA00109">
    <property type="reaction ID" value="UER00183"/>
</dbReference>
<comment type="similarity">
    <text evidence="2">Belongs to the class I fructose-bisphosphate aldolase family.</text>
</comment>
<dbReference type="InterPro" id="IPR013785">
    <property type="entry name" value="Aldolase_TIM"/>
</dbReference>
<sequence length="296" mass="33788">MNTKQFERIKNAKGFIAALDQSGGSTPKALKLYGISEDSYKNDEEMFNLVHEMRKRIIKSPAFTDDRILGAILFKVTMNSKIDDMYTADYLWEKKGIVPFVKVDEGLAELNKGVQLMKPMKELDELLKNAKERNIFGTKMRSVIKELNEEGIVEIIEQQFEYGKKIAEAGFVPIIEPEVDINAENKAEIEDIVKREVVKQLEKLPKDCYVMFKFTIPTKANLYSDLFEFPQVIRIVALSGGYTREKSNELLAQNENLIASFSRALTEGLNANQSEEEFNKMLDESIEGIYKASVEK</sequence>
<organism evidence="7 8">
    <name type="scientific">Anaerosphaera multitolerans</name>
    <dbReference type="NCBI Taxonomy" id="2487351"/>
    <lineage>
        <taxon>Bacteria</taxon>
        <taxon>Bacillati</taxon>
        <taxon>Bacillota</taxon>
        <taxon>Tissierellia</taxon>
        <taxon>Tissierellales</taxon>
        <taxon>Peptoniphilaceae</taxon>
        <taxon>Anaerosphaera</taxon>
    </lineage>
</organism>
<name>A0A437S8Z4_9FIRM</name>
<dbReference type="RefSeq" id="WP_127723386.1">
    <property type="nucleotide sequence ID" value="NZ_RLIH01000002.1"/>
</dbReference>
<dbReference type="InterPro" id="IPR000741">
    <property type="entry name" value="FBA_I"/>
</dbReference>
<evidence type="ECO:0000256" key="2">
    <source>
        <dbReference type="ARBA" id="ARBA00010387"/>
    </source>
</evidence>
<comment type="caution">
    <text evidence="7">The sequence shown here is derived from an EMBL/GenBank/DDBJ whole genome shotgun (WGS) entry which is preliminary data.</text>
</comment>
<proteinExistence type="inferred from homology"/>
<gene>
    <name evidence="7" type="ORF">EF514_02260</name>
</gene>
<dbReference type="Gene3D" id="3.20.20.70">
    <property type="entry name" value="Aldolase class I"/>
    <property type="match status" value="1"/>
</dbReference>
<comment type="pathway">
    <text evidence="1">Carbohydrate degradation; glycolysis; D-glyceraldehyde 3-phosphate and glycerone phosphate from D-glucose: step 4/4.</text>
</comment>
<dbReference type="PANTHER" id="PTHR11627">
    <property type="entry name" value="FRUCTOSE-BISPHOSPHATE ALDOLASE"/>
    <property type="match status" value="1"/>
</dbReference>
<reference evidence="7 8" key="1">
    <citation type="submission" date="2018-11" db="EMBL/GenBank/DDBJ databases">
        <title>Genome sequencing and assembly of Anaerosphaera sp. nov., GS7-6-2.</title>
        <authorList>
            <person name="Rettenmaier R."/>
            <person name="Liebl W."/>
            <person name="Zverlov V."/>
        </authorList>
    </citation>
    <scope>NUCLEOTIDE SEQUENCE [LARGE SCALE GENOMIC DNA]</scope>
    <source>
        <strain evidence="7 8">GS7-6-2</strain>
    </source>
</reference>
<dbReference type="Pfam" id="PF00274">
    <property type="entry name" value="Glycolytic"/>
    <property type="match status" value="1"/>
</dbReference>
<dbReference type="GO" id="GO:0006096">
    <property type="term" value="P:glycolytic process"/>
    <property type="evidence" value="ECO:0007669"/>
    <property type="project" value="UniProtKB-UniPathway"/>
</dbReference>
<keyword evidence="5" id="KW-0456">Lyase</keyword>
<evidence type="ECO:0000256" key="1">
    <source>
        <dbReference type="ARBA" id="ARBA00004714"/>
    </source>
</evidence>
<dbReference type="NCBIfam" id="NF003784">
    <property type="entry name" value="PRK05377.1"/>
    <property type="match status" value="1"/>
</dbReference>
<dbReference type="OrthoDB" id="9813469at2"/>
<dbReference type="EC" id="4.1.2.13" evidence="3"/>
<protein>
    <recommendedName>
        <fullName evidence="3">fructose-bisphosphate aldolase</fullName>
        <ecNumber evidence="3">4.1.2.13</ecNumber>
    </recommendedName>
    <alternativeName>
        <fullName evidence="6">Fructose-bisphosphate aldolase class I</fullName>
    </alternativeName>
</protein>
<evidence type="ECO:0000313" key="7">
    <source>
        <dbReference type="EMBL" id="RVU55573.1"/>
    </source>
</evidence>
<keyword evidence="4" id="KW-0324">Glycolysis</keyword>
<evidence type="ECO:0000313" key="8">
    <source>
        <dbReference type="Proteomes" id="UP000288812"/>
    </source>
</evidence>
<evidence type="ECO:0000256" key="5">
    <source>
        <dbReference type="ARBA" id="ARBA00023239"/>
    </source>
</evidence>
<dbReference type="EMBL" id="RLIH01000002">
    <property type="protein sequence ID" value="RVU55573.1"/>
    <property type="molecule type" value="Genomic_DNA"/>
</dbReference>